<feature type="region of interest" description="Disordered" evidence="1">
    <location>
        <begin position="218"/>
        <end position="256"/>
    </location>
</feature>
<reference evidence="3" key="1">
    <citation type="submission" date="2021-02" db="EMBL/GenBank/DDBJ databases">
        <authorList>
            <person name="Nowell W R."/>
        </authorList>
    </citation>
    <scope>NUCLEOTIDE SEQUENCE</scope>
</reference>
<dbReference type="EMBL" id="CAJNRE010012303">
    <property type="protein sequence ID" value="CAF2109096.1"/>
    <property type="molecule type" value="Genomic_DNA"/>
</dbReference>
<gene>
    <name evidence="2" type="ORF">CJN711_LOCUS31007</name>
    <name evidence="3" type="ORF">KQP761_LOCUS37429</name>
    <name evidence="4" type="ORF">MBJ925_LOCUS23831</name>
</gene>
<evidence type="ECO:0000313" key="4">
    <source>
        <dbReference type="EMBL" id="CAF2109096.1"/>
    </source>
</evidence>
<feature type="compositionally biased region" description="Polar residues" evidence="1">
    <location>
        <begin position="218"/>
        <end position="231"/>
    </location>
</feature>
<evidence type="ECO:0000256" key="1">
    <source>
        <dbReference type="SAM" id="MobiDB-lite"/>
    </source>
</evidence>
<evidence type="ECO:0000313" key="3">
    <source>
        <dbReference type="EMBL" id="CAF1683217.1"/>
    </source>
</evidence>
<dbReference type="Proteomes" id="UP000663834">
    <property type="component" value="Unassembled WGS sequence"/>
</dbReference>
<dbReference type="Proteomes" id="UP000663824">
    <property type="component" value="Unassembled WGS sequence"/>
</dbReference>
<sequence>MKSQILFRKSMRTVESSSVNVNTQRKRCLLCDSLLKSHRYLLMGKSIQEPITIDNDESITYAECCRKYLKEKNLCDKVHIICLRCCDNLQRLHSLHLDAEEVTKKIRRSFHKTKRLNQIRRSSSKNEKVIEIKEESSPVEILTEPVPSNNAYMQKHLSPYDSPSQTSLSNIPSIRSAFVPAQVFPSEHQNYFYHHTMNNASALPYAQFMIESPISTNFSHQQQENDSTSKQLSLDDDRSLSPSTNDDETGSKTTRLTRRQYEFLTKLPDQQSLNAFIEASASESNSRWTWRRTSANSRGYKIYYVCNFSMRRHYHPCPAAMYALFNPEGTISIYSHGQHQHTPKTRLPLSITDESKDEIFKCLQTGMSASDIREHLVRLQLPFGDTKKLNNFIKYHKELLRFGAVTNVRLNGSAYRQPQFWAIRRPSPTNANASSTM</sequence>
<protein>
    <submittedName>
        <fullName evidence="3">Uncharacterized protein</fullName>
    </submittedName>
</protein>
<dbReference type="EMBL" id="CAJNOW010021180">
    <property type="protein sequence ID" value="CAF1683217.1"/>
    <property type="molecule type" value="Genomic_DNA"/>
</dbReference>
<name>A0A816H746_9BILA</name>
<comment type="caution">
    <text evidence="3">The sequence shown here is derived from an EMBL/GenBank/DDBJ whole genome shotgun (WGS) entry which is preliminary data.</text>
</comment>
<proteinExistence type="predicted"/>
<accession>A0A816H746</accession>
<organism evidence="3 5">
    <name type="scientific">Rotaria magnacalcarata</name>
    <dbReference type="NCBI Taxonomy" id="392030"/>
    <lineage>
        <taxon>Eukaryota</taxon>
        <taxon>Metazoa</taxon>
        <taxon>Spiralia</taxon>
        <taxon>Gnathifera</taxon>
        <taxon>Rotifera</taxon>
        <taxon>Eurotatoria</taxon>
        <taxon>Bdelloidea</taxon>
        <taxon>Philodinida</taxon>
        <taxon>Philodinidae</taxon>
        <taxon>Rotaria</taxon>
    </lineage>
</organism>
<dbReference type="OrthoDB" id="10031094at2759"/>
<evidence type="ECO:0000313" key="5">
    <source>
        <dbReference type="Proteomes" id="UP000663834"/>
    </source>
</evidence>
<evidence type="ECO:0000313" key="2">
    <source>
        <dbReference type="EMBL" id="CAF1559274.1"/>
    </source>
</evidence>
<dbReference type="AlphaFoldDB" id="A0A816H746"/>
<dbReference type="EMBL" id="CAJNOV010014721">
    <property type="protein sequence ID" value="CAF1559274.1"/>
    <property type="molecule type" value="Genomic_DNA"/>
</dbReference>
<dbReference type="Proteomes" id="UP000663855">
    <property type="component" value="Unassembled WGS sequence"/>
</dbReference>